<dbReference type="EMBL" id="CP026309">
    <property type="protein sequence ID" value="AUV81949.1"/>
    <property type="molecule type" value="Genomic_DNA"/>
</dbReference>
<dbReference type="GO" id="GO:0006749">
    <property type="term" value="P:glutathione metabolic process"/>
    <property type="evidence" value="ECO:0007669"/>
    <property type="project" value="TreeGrafter"/>
</dbReference>
<feature type="region of interest" description="Disordered" evidence="1">
    <location>
        <begin position="570"/>
        <end position="606"/>
    </location>
</feature>
<dbReference type="KEGG" id="srub:C2R22_10070"/>
<dbReference type="InterPro" id="IPR003692">
    <property type="entry name" value="Hydantoinase_B"/>
</dbReference>
<dbReference type="GO" id="GO:0005829">
    <property type="term" value="C:cytosol"/>
    <property type="evidence" value="ECO:0007669"/>
    <property type="project" value="TreeGrafter"/>
</dbReference>
<dbReference type="InterPro" id="IPR045079">
    <property type="entry name" value="Oxoprolinase-like"/>
</dbReference>
<dbReference type="Proteomes" id="UP000236584">
    <property type="component" value="Chromosome"/>
</dbReference>
<feature type="domain" description="Hydantoinase B/oxoprolinase" evidence="2">
    <location>
        <begin position="8"/>
        <end position="535"/>
    </location>
</feature>
<dbReference type="OrthoDB" id="8261at2157"/>
<accession>A0A2I8VLJ0</accession>
<feature type="compositionally biased region" description="Basic and acidic residues" evidence="1">
    <location>
        <begin position="571"/>
        <end position="582"/>
    </location>
</feature>
<keyword evidence="4" id="KW-1185">Reference proteome</keyword>
<evidence type="ECO:0000313" key="4">
    <source>
        <dbReference type="Proteomes" id="UP000236584"/>
    </source>
</evidence>
<organism evidence="3 4">
    <name type="scientific">Salinigranum rubrum</name>
    <dbReference type="NCBI Taxonomy" id="755307"/>
    <lineage>
        <taxon>Archaea</taxon>
        <taxon>Methanobacteriati</taxon>
        <taxon>Methanobacteriota</taxon>
        <taxon>Stenosarchaea group</taxon>
        <taxon>Halobacteria</taxon>
        <taxon>Halobacteriales</taxon>
        <taxon>Haloferacaceae</taxon>
        <taxon>Salinigranum</taxon>
    </lineage>
</organism>
<proteinExistence type="predicted"/>
<name>A0A2I8VLJ0_9EURY</name>
<dbReference type="PANTHER" id="PTHR11365">
    <property type="entry name" value="5-OXOPROLINASE RELATED"/>
    <property type="match status" value="1"/>
</dbReference>
<protein>
    <submittedName>
        <fullName evidence="3">Hydantoinase</fullName>
    </submittedName>
</protein>
<gene>
    <name evidence="3" type="ORF">C2R22_10070</name>
</gene>
<dbReference type="GeneID" id="35592439"/>
<evidence type="ECO:0000259" key="2">
    <source>
        <dbReference type="Pfam" id="PF02538"/>
    </source>
</evidence>
<dbReference type="AlphaFoldDB" id="A0A2I8VLJ0"/>
<evidence type="ECO:0000256" key="1">
    <source>
        <dbReference type="SAM" id="MobiDB-lite"/>
    </source>
</evidence>
<evidence type="ECO:0000313" key="3">
    <source>
        <dbReference type="EMBL" id="AUV81949.1"/>
    </source>
</evidence>
<dbReference type="RefSeq" id="WP_103425638.1">
    <property type="nucleotide sequence ID" value="NZ_CP026309.1"/>
</dbReference>
<dbReference type="GO" id="GO:0017168">
    <property type="term" value="F:5-oxoprolinase (ATP-hydrolyzing) activity"/>
    <property type="evidence" value="ECO:0007669"/>
    <property type="project" value="TreeGrafter"/>
</dbReference>
<dbReference type="Pfam" id="PF02538">
    <property type="entry name" value="Hydantoinase_B"/>
    <property type="match status" value="1"/>
</dbReference>
<feature type="compositionally biased region" description="Acidic residues" evidence="1">
    <location>
        <begin position="596"/>
        <end position="606"/>
    </location>
</feature>
<sequence length="606" mass="65776">MPDTRDIDPITLSVVQGGLETAQREMTTTMMHTARSSVLNIARDYSNALFDKDGQMLIQGQDIPIHLGSLMPATKAVIERFRDDVEPGDVMYHNDPAWSGSHILDCCMYKPVFIQGSLEFWTVSKGHMTDIGGPVPSGYNPEATEIYAEGLRIPPIKLWEGGDLREDVRDLLLANVRSADDWKGDLNAQHGAVQIGERHLHRLVDRYGLDTVSTCFDRLLDRAEEAMRDEISTIPDGTYEGTVPLEDSGHGLGEVDITARVTIDGDEAHVELDSPEQLPYYINSYAANSVSGVYLGFMMFMQLDPPYNEGLYRPISVDVGESGTMTNAEEPAPHVNCTTTPSETITDAVRTALEKAEPERAVASWGHTSGVNIAGERPDSGNTYTTMVLASIISGAGASHDMDGWHSRGPLCCFGALSSGDVEVMEHMYPIVLHRYSLRPDSGGAGRQRGGCGTVWEVEPRDHDMQVIMWGEGRKNETPNALGSYNTLSEPKLGSVEVERADGAREEFRENAIVTVGPGDRARNYNPGGGGVGDPMTRPVDAVLEDVKNGVVTHEGAEQEYGVVVVDGEVDERATEEARAARTDGGTTATPPGEPGEADADEEAER</sequence>
<dbReference type="PANTHER" id="PTHR11365:SF23">
    <property type="entry name" value="HYPOTHETICAL 5-OXOPROLINASE (EUROFUNG)-RELATED"/>
    <property type="match status" value="1"/>
</dbReference>
<reference evidence="3 4" key="1">
    <citation type="submission" date="2018-01" db="EMBL/GenBank/DDBJ databases">
        <title>Complete genome sequence of Salinigranum rubrum GX10T, an extremely halophilic archaeon isolated from a marine solar saltern.</title>
        <authorList>
            <person name="Han S."/>
        </authorList>
    </citation>
    <scope>NUCLEOTIDE SEQUENCE [LARGE SCALE GENOMIC DNA]</scope>
    <source>
        <strain evidence="3 4">GX10</strain>
    </source>
</reference>